<feature type="coiled-coil region" evidence="1">
    <location>
        <begin position="206"/>
        <end position="233"/>
    </location>
</feature>
<dbReference type="Proteomes" id="UP001632037">
    <property type="component" value="Unassembled WGS sequence"/>
</dbReference>
<evidence type="ECO:0000313" key="2">
    <source>
        <dbReference type="EMBL" id="KAL3668451.1"/>
    </source>
</evidence>
<keyword evidence="1" id="KW-0175">Coiled coil</keyword>
<evidence type="ECO:0000256" key="1">
    <source>
        <dbReference type="SAM" id="Coils"/>
    </source>
</evidence>
<proteinExistence type="predicted"/>
<dbReference type="AlphaFoldDB" id="A0ABD3FPS4"/>
<name>A0ABD3FPS4_9STRA</name>
<protein>
    <submittedName>
        <fullName evidence="2">Uncharacterized protein</fullName>
    </submittedName>
</protein>
<keyword evidence="3" id="KW-1185">Reference proteome</keyword>
<reference evidence="2 3" key="1">
    <citation type="submission" date="2024-09" db="EMBL/GenBank/DDBJ databases">
        <title>Genome sequencing and assembly of Phytophthora oleae, isolate VK10A, causative agent of rot of olive drupes.</title>
        <authorList>
            <person name="Conti Taguali S."/>
            <person name="Riolo M."/>
            <person name="La Spada F."/>
            <person name="Cacciola S.O."/>
            <person name="Dionisio G."/>
        </authorList>
    </citation>
    <scope>NUCLEOTIDE SEQUENCE [LARGE SCALE GENOMIC DNA]</scope>
    <source>
        <strain evidence="2 3">VK10A</strain>
    </source>
</reference>
<dbReference type="EMBL" id="JBIMZQ010000011">
    <property type="protein sequence ID" value="KAL3668451.1"/>
    <property type="molecule type" value="Genomic_DNA"/>
</dbReference>
<accession>A0ABD3FPS4</accession>
<evidence type="ECO:0000313" key="3">
    <source>
        <dbReference type="Proteomes" id="UP001632037"/>
    </source>
</evidence>
<sequence length="304" mass="35013">MNQDQDDAIEQGEMNQDNMLELDAFDRMELGRGIFVRRCQVPLREPIDGNHPEFIRTNLLYLIRLAPLTERNGEGELVLSAAGNFFAPLQGEDVRTLENQHVAKFGFTTQPCIERFKELLRGELQSKGFPDANWDLVYALAIEGPPHDYGLLNQMEHGLGNLLDRQRLRLDQHARGVLHSGNRTAMAETFEFVKTDLQGDHLFGLFQRYAERLEETRNQVRAVVQEQDNKRRRNIAAVRAAIRAQYRIRRQQLRQQDGAQLAEELQQLQDEMDAAKMRMEDTYVPVPVRYSYFTALQEAAATAD</sequence>
<organism evidence="2 3">
    <name type="scientific">Phytophthora oleae</name>
    <dbReference type="NCBI Taxonomy" id="2107226"/>
    <lineage>
        <taxon>Eukaryota</taxon>
        <taxon>Sar</taxon>
        <taxon>Stramenopiles</taxon>
        <taxon>Oomycota</taxon>
        <taxon>Peronosporomycetes</taxon>
        <taxon>Peronosporales</taxon>
        <taxon>Peronosporaceae</taxon>
        <taxon>Phytophthora</taxon>
    </lineage>
</organism>
<gene>
    <name evidence="2" type="ORF">V7S43_006536</name>
</gene>
<comment type="caution">
    <text evidence="2">The sequence shown here is derived from an EMBL/GenBank/DDBJ whole genome shotgun (WGS) entry which is preliminary data.</text>
</comment>